<feature type="domain" description="Na+-translocating membrane potential-generating system MpsC" evidence="1">
    <location>
        <begin position="135"/>
        <end position="225"/>
    </location>
</feature>
<keyword evidence="3" id="KW-1185">Reference proteome</keyword>
<proteinExistence type="predicted"/>
<dbReference type="EMBL" id="JAMBOL010000003">
    <property type="protein sequence ID" value="MCM3713464.1"/>
    <property type="molecule type" value="Genomic_DNA"/>
</dbReference>
<dbReference type="AlphaFoldDB" id="A0A9X2IM27"/>
<gene>
    <name evidence="2" type="ORF">M3202_05165</name>
</gene>
<protein>
    <submittedName>
        <fullName evidence="2">DUF2294 domain-containing protein</fullName>
    </submittedName>
</protein>
<evidence type="ECO:0000313" key="3">
    <source>
        <dbReference type="Proteomes" id="UP001139179"/>
    </source>
</evidence>
<dbReference type="RefSeq" id="WP_251222286.1">
    <property type="nucleotide sequence ID" value="NZ_JAMBOL010000003.1"/>
</dbReference>
<comment type="caution">
    <text evidence="2">The sequence shown here is derived from an EMBL/GenBank/DDBJ whole genome shotgun (WGS) entry which is preliminary data.</text>
</comment>
<reference evidence="2" key="1">
    <citation type="submission" date="2022-05" db="EMBL/GenBank/DDBJ databases">
        <title>Comparative Genomics of Spacecraft Associated Microbes.</title>
        <authorList>
            <person name="Tran M.T."/>
            <person name="Wright A."/>
            <person name="Seuylemezian A."/>
            <person name="Eisen J."/>
            <person name="Coil D."/>
        </authorList>
    </citation>
    <scope>NUCLEOTIDE SEQUENCE</scope>
    <source>
        <strain evidence="2">214.1.1</strain>
    </source>
</reference>
<name>A0A9X2IM27_9BACI</name>
<dbReference type="Pfam" id="PF10057">
    <property type="entry name" value="MpsC"/>
    <property type="match status" value="2"/>
</dbReference>
<dbReference type="Proteomes" id="UP001139179">
    <property type="component" value="Unassembled WGS sequence"/>
</dbReference>
<feature type="domain" description="Na+-translocating membrane potential-generating system MpsC" evidence="1">
    <location>
        <begin position="4"/>
        <end position="100"/>
    </location>
</feature>
<evidence type="ECO:0000313" key="2">
    <source>
        <dbReference type="EMBL" id="MCM3713464.1"/>
    </source>
</evidence>
<sequence>METKKKQVEIASRIGKVLRDHFGKGPEGVFVSISEPFVTIFLRRFIAPMEQVLLEQNDLLTIQQTRDKMMDRLLPEIAAIIEESTGVVVDELYYDWTLEQYSGLLCGISHQDADRSVYTYPNSELVNEEVGHITKKAEKLPDQVASYLLNPRTLVIIRHGILVEIEKELIELGFEEQLTLAKRRLEKALLTKSKEQFEIYLEAQVEDIFVNWDFHADKSIIVFILTPNKL</sequence>
<accession>A0A9X2IM27</accession>
<dbReference type="InterPro" id="IPR018745">
    <property type="entry name" value="MpsC"/>
</dbReference>
<evidence type="ECO:0000259" key="1">
    <source>
        <dbReference type="Pfam" id="PF10057"/>
    </source>
</evidence>
<organism evidence="2 3">
    <name type="scientific">Halalkalibacter oceani</name>
    <dbReference type="NCBI Taxonomy" id="1653776"/>
    <lineage>
        <taxon>Bacteria</taxon>
        <taxon>Bacillati</taxon>
        <taxon>Bacillota</taxon>
        <taxon>Bacilli</taxon>
        <taxon>Bacillales</taxon>
        <taxon>Bacillaceae</taxon>
        <taxon>Halalkalibacter</taxon>
    </lineage>
</organism>